<evidence type="ECO:0000256" key="9">
    <source>
        <dbReference type="ARBA" id="ARBA00023295"/>
    </source>
</evidence>
<dbReference type="InterPro" id="IPR011050">
    <property type="entry name" value="Pectin_lyase_fold/virulence"/>
</dbReference>
<dbReference type="Gene3D" id="2.160.20.10">
    <property type="entry name" value="Single-stranded right-handed beta-helix, Pectin lyase-like"/>
    <property type="match status" value="1"/>
</dbReference>
<protein>
    <recommendedName>
        <fullName evidence="3">endo-polygalacturonase</fullName>
        <ecNumber evidence="3">3.2.1.15</ecNumber>
    </recommendedName>
</protein>
<gene>
    <name evidence="15" type="ORF">L873DRAFT_1672909</name>
</gene>
<dbReference type="EC" id="3.2.1.15" evidence="3"/>
<keyword evidence="9 13" id="KW-0326">Glycosidase</keyword>
<keyword evidence="6" id="KW-0677">Repeat</keyword>
<dbReference type="STRING" id="1336337.A0A3N4K964"/>
<evidence type="ECO:0000256" key="11">
    <source>
        <dbReference type="ARBA" id="ARBA00034074"/>
    </source>
</evidence>
<dbReference type="GO" id="GO:0071555">
    <property type="term" value="P:cell wall organization"/>
    <property type="evidence" value="ECO:0007669"/>
    <property type="project" value="UniProtKB-KW"/>
</dbReference>
<dbReference type="GO" id="GO:0004650">
    <property type="term" value="F:polygalacturonase activity"/>
    <property type="evidence" value="ECO:0007669"/>
    <property type="project" value="UniProtKB-EC"/>
</dbReference>
<dbReference type="GO" id="GO:0045490">
    <property type="term" value="P:pectin catabolic process"/>
    <property type="evidence" value="ECO:0007669"/>
    <property type="project" value="UniProtKB-ARBA"/>
</dbReference>
<evidence type="ECO:0000256" key="10">
    <source>
        <dbReference type="ARBA" id="ARBA00023316"/>
    </source>
</evidence>
<evidence type="ECO:0000256" key="3">
    <source>
        <dbReference type="ARBA" id="ARBA00012736"/>
    </source>
</evidence>
<dbReference type="PANTHER" id="PTHR31884">
    <property type="entry name" value="POLYGALACTURONASE"/>
    <property type="match status" value="1"/>
</dbReference>
<dbReference type="AlphaFoldDB" id="A0A3N4K964"/>
<evidence type="ECO:0000256" key="4">
    <source>
        <dbReference type="ARBA" id="ARBA00022525"/>
    </source>
</evidence>
<keyword evidence="16" id="KW-1185">Reference proteome</keyword>
<evidence type="ECO:0000313" key="15">
    <source>
        <dbReference type="EMBL" id="RPB02495.1"/>
    </source>
</evidence>
<sequence>MPRSKTSSSTKASSSPSPSSYGSSSCTITSASDLATAKATCTDISIGTLTVPAGQTLDLTGLLEGTKVTFTGTVTFGYKEWKGPLVSVDGTNIQVIGAPGSVLDGDGKRWWDGLGGNGGKAKPKFFSVHSLQSSTITGITLKNTPVQAFSINTAESLVLSGITIDNKDGDAGDLGHNTDAFDVGASNDIVITGATVYNQDDCLAVNSGTNIKFLNGFCSGGHGISIGSVGGRSNNDVDTVTVQNSTIVDSMNGVRIKTISGATGSVKGVTYSGITLKNISKYGIVIQQDYLNGKPTGTPTNGVPITDLTIENVCGDVAYSAIGIYILCAKGACSDWNWTGVNISGGDPPLKCSNIPSELALSC</sequence>
<evidence type="ECO:0000256" key="7">
    <source>
        <dbReference type="ARBA" id="ARBA00022801"/>
    </source>
</evidence>
<dbReference type="InterPro" id="IPR000743">
    <property type="entry name" value="Glyco_hydro_28"/>
</dbReference>
<accession>A0A3N4K964</accession>
<evidence type="ECO:0000256" key="5">
    <source>
        <dbReference type="ARBA" id="ARBA00022729"/>
    </source>
</evidence>
<reference evidence="15 16" key="1">
    <citation type="journal article" date="2018" name="Nat. Ecol. Evol.">
        <title>Pezizomycetes genomes reveal the molecular basis of ectomycorrhizal truffle lifestyle.</title>
        <authorList>
            <person name="Murat C."/>
            <person name="Payen T."/>
            <person name="Noel B."/>
            <person name="Kuo A."/>
            <person name="Morin E."/>
            <person name="Chen J."/>
            <person name="Kohler A."/>
            <person name="Krizsan K."/>
            <person name="Balestrini R."/>
            <person name="Da Silva C."/>
            <person name="Montanini B."/>
            <person name="Hainaut M."/>
            <person name="Levati E."/>
            <person name="Barry K.W."/>
            <person name="Belfiori B."/>
            <person name="Cichocki N."/>
            <person name="Clum A."/>
            <person name="Dockter R.B."/>
            <person name="Fauchery L."/>
            <person name="Guy J."/>
            <person name="Iotti M."/>
            <person name="Le Tacon F."/>
            <person name="Lindquist E.A."/>
            <person name="Lipzen A."/>
            <person name="Malagnac F."/>
            <person name="Mello A."/>
            <person name="Molinier V."/>
            <person name="Miyauchi S."/>
            <person name="Poulain J."/>
            <person name="Riccioni C."/>
            <person name="Rubini A."/>
            <person name="Sitrit Y."/>
            <person name="Splivallo R."/>
            <person name="Traeger S."/>
            <person name="Wang M."/>
            <person name="Zifcakova L."/>
            <person name="Wipf D."/>
            <person name="Zambonelli A."/>
            <person name="Paolocci F."/>
            <person name="Nowrousian M."/>
            <person name="Ottonello S."/>
            <person name="Baldrian P."/>
            <person name="Spatafora J.W."/>
            <person name="Henrissat B."/>
            <person name="Nagy L.G."/>
            <person name="Aury J.M."/>
            <person name="Wincker P."/>
            <person name="Grigoriev I.V."/>
            <person name="Bonfante P."/>
            <person name="Martin F.M."/>
        </authorList>
    </citation>
    <scope>NUCLEOTIDE SEQUENCE [LARGE SCALE GENOMIC DNA]</scope>
    <source>
        <strain evidence="15 16">120613-1</strain>
    </source>
</reference>
<evidence type="ECO:0000256" key="2">
    <source>
        <dbReference type="ARBA" id="ARBA00008834"/>
    </source>
</evidence>
<keyword evidence="7 13" id="KW-0378">Hydrolase</keyword>
<dbReference type="InterPro" id="IPR050434">
    <property type="entry name" value="Glycosyl_hydrlase_28"/>
</dbReference>
<evidence type="ECO:0000313" key="16">
    <source>
        <dbReference type="Proteomes" id="UP000276215"/>
    </source>
</evidence>
<evidence type="ECO:0000256" key="6">
    <source>
        <dbReference type="ARBA" id="ARBA00022737"/>
    </source>
</evidence>
<comment type="subcellular location">
    <subcellularLocation>
        <location evidence="1">Secreted</location>
    </subcellularLocation>
</comment>
<feature type="region of interest" description="Disordered" evidence="14">
    <location>
        <begin position="1"/>
        <end position="25"/>
    </location>
</feature>
<evidence type="ECO:0000256" key="1">
    <source>
        <dbReference type="ARBA" id="ARBA00004613"/>
    </source>
</evidence>
<dbReference type="PROSITE" id="PS00502">
    <property type="entry name" value="POLYGALACTURONASE"/>
    <property type="match status" value="1"/>
</dbReference>
<dbReference type="InterPro" id="IPR012334">
    <property type="entry name" value="Pectin_lyas_fold"/>
</dbReference>
<keyword evidence="8" id="KW-1015">Disulfide bond</keyword>
<dbReference type="OrthoDB" id="1546079at2759"/>
<dbReference type="FunFam" id="2.160.20.10:FF:000002">
    <property type="entry name" value="Endopolygalacturonase D"/>
    <property type="match status" value="1"/>
</dbReference>
<evidence type="ECO:0000256" key="8">
    <source>
        <dbReference type="ARBA" id="ARBA00023157"/>
    </source>
</evidence>
<keyword evidence="4" id="KW-0964">Secreted</keyword>
<keyword evidence="5" id="KW-0732">Signal</keyword>
<evidence type="ECO:0000256" key="14">
    <source>
        <dbReference type="SAM" id="MobiDB-lite"/>
    </source>
</evidence>
<comment type="similarity">
    <text evidence="2 13">Belongs to the glycosyl hydrolase 28 family.</text>
</comment>
<dbReference type="EMBL" id="ML120367">
    <property type="protein sequence ID" value="RPB02495.1"/>
    <property type="molecule type" value="Genomic_DNA"/>
</dbReference>
<dbReference type="SUPFAM" id="SSF51126">
    <property type="entry name" value="Pectin lyase-like"/>
    <property type="match status" value="1"/>
</dbReference>
<comment type="catalytic activity">
    <reaction evidence="11">
        <text>(1,4-alpha-D-galacturonosyl)n+m + H2O = (1,4-alpha-D-galacturonosyl)n + (1,4-alpha-D-galacturonosyl)m.</text>
        <dbReference type="EC" id="3.2.1.15"/>
    </reaction>
</comment>
<dbReference type="InterPro" id="IPR006626">
    <property type="entry name" value="PbH1"/>
</dbReference>
<dbReference type="PANTHER" id="PTHR31884:SF1">
    <property type="entry name" value="POLYGALACTURONASE"/>
    <property type="match status" value="1"/>
</dbReference>
<dbReference type="GO" id="GO:0005576">
    <property type="term" value="C:extracellular region"/>
    <property type="evidence" value="ECO:0007669"/>
    <property type="project" value="UniProtKB-SubCell"/>
</dbReference>
<dbReference type="PROSITE" id="PS51257">
    <property type="entry name" value="PROKAR_LIPOPROTEIN"/>
    <property type="match status" value="1"/>
</dbReference>
<dbReference type="SMART" id="SM00710">
    <property type="entry name" value="PbH1"/>
    <property type="match status" value="7"/>
</dbReference>
<evidence type="ECO:0000256" key="12">
    <source>
        <dbReference type="PROSITE-ProRule" id="PRU10052"/>
    </source>
</evidence>
<dbReference type="Pfam" id="PF00295">
    <property type="entry name" value="Glyco_hydro_28"/>
    <property type="match status" value="1"/>
</dbReference>
<name>A0A3N4K964_9PEZI</name>
<feature type="active site" evidence="12">
    <location>
        <position position="222"/>
    </location>
</feature>
<proteinExistence type="inferred from homology"/>
<organism evidence="15 16">
    <name type="scientific">Choiromyces venosus 120613-1</name>
    <dbReference type="NCBI Taxonomy" id="1336337"/>
    <lineage>
        <taxon>Eukaryota</taxon>
        <taxon>Fungi</taxon>
        <taxon>Dikarya</taxon>
        <taxon>Ascomycota</taxon>
        <taxon>Pezizomycotina</taxon>
        <taxon>Pezizomycetes</taxon>
        <taxon>Pezizales</taxon>
        <taxon>Tuberaceae</taxon>
        <taxon>Choiromyces</taxon>
    </lineage>
</organism>
<keyword evidence="10" id="KW-0961">Cell wall biogenesis/degradation</keyword>
<evidence type="ECO:0000256" key="13">
    <source>
        <dbReference type="RuleBase" id="RU361169"/>
    </source>
</evidence>
<dbReference type="Proteomes" id="UP000276215">
    <property type="component" value="Unassembled WGS sequence"/>
</dbReference>